<dbReference type="SUPFAM" id="SSF102114">
    <property type="entry name" value="Radical SAM enzymes"/>
    <property type="match status" value="1"/>
</dbReference>
<evidence type="ECO:0000256" key="2">
    <source>
        <dbReference type="ARBA" id="ARBA00022485"/>
    </source>
</evidence>
<keyword evidence="5" id="KW-0408">Iron</keyword>
<organism evidence="8 9">
    <name type="scientific">Geoalkalibacter ferrihydriticus DSM 17813</name>
    <dbReference type="NCBI Taxonomy" id="1121915"/>
    <lineage>
        <taxon>Bacteria</taxon>
        <taxon>Pseudomonadati</taxon>
        <taxon>Thermodesulfobacteriota</taxon>
        <taxon>Desulfuromonadia</taxon>
        <taxon>Desulfuromonadales</taxon>
        <taxon>Geoalkalibacteraceae</taxon>
        <taxon>Geoalkalibacter</taxon>
    </lineage>
</organism>
<evidence type="ECO:0000256" key="3">
    <source>
        <dbReference type="ARBA" id="ARBA00022691"/>
    </source>
</evidence>
<dbReference type="Proteomes" id="UP000035068">
    <property type="component" value="Unassembled WGS sequence"/>
</dbReference>
<sequence length="232" mass="25377">MGIKGFQGTSLLDFPGRIASLVFFGGCNLTCPFCHNPSLVLTPEDHPDYPPQVLLGELAERRAFIDGAVVSGGEPTLDPELPGFLRQIKALGLLVKLDTNGLAPDMLASLIDEELLDYVALDVKTAPSRYGELHRAPVDLDLLPRSVQLLKSSALDYEFRTTCVPGFVEESDIRALGELLTGGRRWVLQQFVPQHSLALPLRKITSHPPAKLHQMAAIARDHVAEVKLRGIE</sequence>
<keyword evidence="2" id="KW-0004">4Fe-4S</keyword>
<dbReference type="InterPro" id="IPR012840">
    <property type="entry name" value="NrdG2"/>
</dbReference>
<dbReference type="Pfam" id="PF04055">
    <property type="entry name" value="Radical_SAM"/>
    <property type="match status" value="1"/>
</dbReference>
<dbReference type="GO" id="GO:0003824">
    <property type="term" value="F:catalytic activity"/>
    <property type="evidence" value="ECO:0007669"/>
    <property type="project" value="InterPro"/>
</dbReference>
<evidence type="ECO:0000256" key="4">
    <source>
        <dbReference type="ARBA" id="ARBA00022723"/>
    </source>
</evidence>
<dbReference type="EMBL" id="JWJD01000004">
    <property type="protein sequence ID" value="KIH76311.1"/>
    <property type="molecule type" value="Genomic_DNA"/>
</dbReference>
<evidence type="ECO:0000313" key="8">
    <source>
        <dbReference type="EMBL" id="KIH76311.1"/>
    </source>
</evidence>
<evidence type="ECO:0000256" key="5">
    <source>
        <dbReference type="ARBA" id="ARBA00023004"/>
    </source>
</evidence>
<dbReference type="Gene3D" id="3.20.20.70">
    <property type="entry name" value="Aldolase class I"/>
    <property type="match status" value="1"/>
</dbReference>
<keyword evidence="6" id="KW-0411">Iron-sulfur</keyword>
<evidence type="ECO:0000313" key="9">
    <source>
        <dbReference type="Proteomes" id="UP000035068"/>
    </source>
</evidence>
<reference evidence="8 9" key="1">
    <citation type="submission" date="2014-12" db="EMBL/GenBank/DDBJ databases">
        <title>Genomes of Geoalkalibacter ferrihydriticus and Geoalkalibacter subterraneus, two haloalkaliphilic metal-reducing members of the Geobacteraceae.</title>
        <authorList>
            <person name="Badalamenti J.P."/>
            <person name="Torres C.I."/>
            <person name="Krajmalnik-Brown R."/>
            <person name="Bond D.R."/>
        </authorList>
    </citation>
    <scope>NUCLEOTIDE SEQUENCE [LARGE SCALE GENOMIC DNA]</scope>
    <source>
        <strain evidence="8 9">DSM 17813</strain>
    </source>
</reference>
<dbReference type="CDD" id="cd01335">
    <property type="entry name" value="Radical_SAM"/>
    <property type="match status" value="1"/>
</dbReference>
<evidence type="ECO:0000259" key="7">
    <source>
        <dbReference type="PROSITE" id="PS51918"/>
    </source>
</evidence>
<feature type="domain" description="Radical SAM core" evidence="7">
    <location>
        <begin position="13"/>
        <end position="232"/>
    </location>
</feature>
<dbReference type="PROSITE" id="PS51918">
    <property type="entry name" value="RADICAL_SAM"/>
    <property type="match status" value="1"/>
</dbReference>
<protein>
    <submittedName>
        <fullName evidence="8">Response regulator SirA</fullName>
    </submittedName>
</protein>
<comment type="cofactor">
    <cofactor evidence="1">
        <name>[4Fe-4S] cluster</name>
        <dbReference type="ChEBI" id="CHEBI:49883"/>
    </cofactor>
</comment>
<dbReference type="PANTHER" id="PTHR30352">
    <property type="entry name" value="PYRUVATE FORMATE-LYASE-ACTIVATING ENZYME"/>
    <property type="match status" value="1"/>
</dbReference>
<evidence type="ECO:0000256" key="1">
    <source>
        <dbReference type="ARBA" id="ARBA00001966"/>
    </source>
</evidence>
<keyword evidence="4" id="KW-0479">Metal-binding</keyword>
<keyword evidence="3" id="KW-0949">S-adenosyl-L-methionine</keyword>
<dbReference type="SFLD" id="SFLDG01094">
    <property type="entry name" value="Uncharacterised_Radical_SAM_Su"/>
    <property type="match status" value="1"/>
</dbReference>
<name>A0A0C2HH52_9BACT</name>
<dbReference type="InterPro" id="IPR007197">
    <property type="entry name" value="rSAM"/>
</dbReference>
<dbReference type="InterPro" id="IPR058240">
    <property type="entry name" value="rSAM_sf"/>
</dbReference>
<comment type="caution">
    <text evidence="8">The sequence shown here is derived from an EMBL/GenBank/DDBJ whole genome shotgun (WGS) entry which is preliminary data.</text>
</comment>
<dbReference type="NCBIfam" id="TIGR02495">
    <property type="entry name" value="NrdG2"/>
    <property type="match status" value="1"/>
</dbReference>
<keyword evidence="9" id="KW-1185">Reference proteome</keyword>
<dbReference type="GO" id="GO:0046872">
    <property type="term" value="F:metal ion binding"/>
    <property type="evidence" value="ECO:0007669"/>
    <property type="project" value="UniProtKB-KW"/>
</dbReference>
<dbReference type="AlphaFoldDB" id="A0A0C2HH52"/>
<dbReference type="InterPro" id="IPR034457">
    <property type="entry name" value="Organic_radical-activating"/>
</dbReference>
<proteinExistence type="predicted"/>
<accession>A0A0C2HH52</accession>
<dbReference type="PANTHER" id="PTHR30352:SF13">
    <property type="entry name" value="GLYCYL-RADICAL ENZYME ACTIVATING ENZYME YJJW-RELATED"/>
    <property type="match status" value="1"/>
</dbReference>
<evidence type="ECO:0000256" key="6">
    <source>
        <dbReference type="ARBA" id="ARBA00023014"/>
    </source>
</evidence>
<dbReference type="InterPro" id="IPR013785">
    <property type="entry name" value="Aldolase_TIM"/>
</dbReference>
<dbReference type="RefSeq" id="WP_040099887.1">
    <property type="nucleotide sequence ID" value="NZ_JWJD01000004.1"/>
</dbReference>
<dbReference type="SFLD" id="SFLDS00029">
    <property type="entry name" value="Radical_SAM"/>
    <property type="match status" value="1"/>
</dbReference>
<gene>
    <name evidence="8" type="ORF">GFER_11945</name>
</gene>
<dbReference type="GO" id="GO:0051539">
    <property type="term" value="F:4 iron, 4 sulfur cluster binding"/>
    <property type="evidence" value="ECO:0007669"/>
    <property type="project" value="UniProtKB-KW"/>
</dbReference>